<keyword evidence="3" id="KW-0269">Exonuclease</keyword>
<dbReference type="InterPro" id="IPR027785">
    <property type="entry name" value="UvrD-like_helicase_C"/>
</dbReference>
<feature type="domain" description="AAA+ ATPase" evidence="4">
    <location>
        <begin position="138"/>
        <end position="331"/>
    </location>
</feature>
<organism evidence="5 6">
    <name type="scientific">OM182 bacterium</name>
    <dbReference type="NCBI Taxonomy" id="2510334"/>
    <lineage>
        <taxon>Bacteria</taxon>
        <taxon>Pseudomonadati</taxon>
        <taxon>Pseudomonadota</taxon>
        <taxon>Gammaproteobacteria</taxon>
        <taxon>OMG group</taxon>
        <taxon>OM182 clade</taxon>
    </lineage>
</organism>
<dbReference type="Proteomes" id="UP000316199">
    <property type="component" value="Unassembled WGS sequence"/>
</dbReference>
<dbReference type="Gene3D" id="3.40.50.300">
    <property type="entry name" value="P-loop containing nucleotide triphosphate hydrolases"/>
    <property type="match status" value="3"/>
</dbReference>
<protein>
    <recommendedName>
        <fullName evidence="3">RecBCD enzyme subunit RecD</fullName>
        <ecNumber evidence="3">5.6.2.3</ecNumber>
    </recommendedName>
    <alternativeName>
        <fullName evidence="3">DNA 5'-3' helicase subunit RecD</fullName>
    </alternativeName>
    <alternativeName>
        <fullName evidence="3">Exonuclease V subunit RecD</fullName>
        <shortName evidence="3">ExoV subunit RecD</shortName>
    </alternativeName>
    <alternativeName>
        <fullName evidence="3">Helicase/nuclease RecBCD subunit RecD</fullName>
    </alternativeName>
</protein>
<dbReference type="EMBL" id="SHAG01000038">
    <property type="protein sequence ID" value="RZO75345.1"/>
    <property type="molecule type" value="Genomic_DNA"/>
</dbReference>
<comment type="caution">
    <text evidence="5">The sequence shown here is derived from an EMBL/GenBank/DDBJ whole genome shotgun (WGS) entry which is preliminary data.</text>
</comment>
<dbReference type="AlphaFoldDB" id="A0A520RYS6"/>
<comment type="function">
    <text evidence="3">A helicase/nuclease that prepares dsDNA breaks (DSB) for recombinational DNA repair. Binds to DSBs and unwinds DNA via a highly rapid and processive ATP-dependent bidirectional helicase activity. Unwinds dsDNA until it encounters a Chi (crossover hotspot instigator) sequence from the 3' direction. Cuts ssDNA a few nucleotides 3' to the Chi site. The properties and activities of the enzyme are changed at Chi. The Chi-altered holoenzyme produces a long 3'-ssDNA overhang and facilitates RecA-binding to the ssDNA for homologous DNA recombination and repair. Holoenzyme degrades any linearized DNA that is unable to undergo homologous recombination. In the holoenzyme this subunit has ssDNA-dependent ATPase and 5'-3' helicase activity. When added to pre-assembled RecBC greatly stimulates nuclease activity and augments holoenzyme processivity. Negatively regulates the RecA-loading ability of RecBCD.</text>
</comment>
<dbReference type="SUPFAM" id="SSF52540">
    <property type="entry name" value="P-loop containing nucleoside triphosphate hydrolases"/>
    <property type="match status" value="2"/>
</dbReference>
<feature type="binding site" evidence="3">
    <location>
        <begin position="146"/>
        <end position="153"/>
    </location>
    <ligand>
        <name>ATP</name>
        <dbReference type="ChEBI" id="CHEBI:30616"/>
    </ligand>
</feature>
<dbReference type="InterPro" id="IPR003593">
    <property type="entry name" value="AAA+_ATPase"/>
</dbReference>
<dbReference type="InterPro" id="IPR050534">
    <property type="entry name" value="Coronavir_polyprotein_1ab"/>
</dbReference>
<name>A0A520RYS6_9GAMM</name>
<dbReference type="NCBIfam" id="TIGR01447">
    <property type="entry name" value="recD"/>
    <property type="match status" value="1"/>
</dbReference>
<dbReference type="GO" id="GO:0008854">
    <property type="term" value="F:exodeoxyribonuclease V activity"/>
    <property type="evidence" value="ECO:0007669"/>
    <property type="project" value="InterPro"/>
</dbReference>
<gene>
    <name evidence="3 5" type="primary">recD</name>
    <name evidence="5" type="ORF">EVA68_07260</name>
</gene>
<sequence length="567" mass="63255">MSLMDLRHIDHYFKDFISRIAPDSSEQLLKVMSKLSKAISENNSCIELSDGTAGNEIIEELKSLKLSGPAGAPISVQGRKIYLSRYFHYEQFIAERLISFNRESLVFDRDQIRSAINQDFNSSHEPDWQKIATLQALTRQLTIITGGPGTGKTRTIAAITGILQTALKHSLRIELAAPTGKAAIRLSQAITEHKGTNTDVKTIHRLLGISRDGSRFKYNDNYRLPCDVVIIDEASMIGLTLMYRLLSALPDACRLILVGDPDQLPSVEVGNVLADLCKQQTGYNNSFRDCVKQILGIDLSFNKTSNPLDNSICRLRTGHRFSPHVGIGSLANHIKERNPSLPQTNSSTSIHPTSDLLHGDKNTLLVAEFKDYLEHLKNGETDPRILAETFEEYRLLTPVRDAPLGVEDINQTLERELESLGLKTSLDTFYHGRPILITRNDYTQNLYNGDVGICVSINDLKELLVAFVDKPGKTRLIPTSRLPPHETCFAMTAHKAQGSEFTRVTLILPADPSENTRALLSQELIYTAITRARATVKIFCSASIWKHCMENRGTRVSGLSDFFTHNV</sequence>
<dbReference type="PANTHER" id="PTHR43788">
    <property type="entry name" value="DNA2/NAM7 HELICASE FAMILY MEMBER"/>
    <property type="match status" value="1"/>
</dbReference>
<dbReference type="GO" id="GO:0009338">
    <property type="term" value="C:exodeoxyribonuclease V complex"/>
    <property type="evidence" value="ECO:0007669"/>
    <property type="project" value="InterPro"/>
</dbReference>
<dbReference type="SMART" id="SM00382">
    <property type="entry name" value="AAA"/>
    <property type="match status" value="1"/>
</dbReference>
<dbReference type="HAMAP" id="MF_01487">
    <property type="entry name" value="RecD"/>
    <property type="match status" value="1"/>
</dbReference>
<evidence type="ECO:0000259" key="4">
    <source>
        <dbReference type="SMART" id="SM00382"/>
    </source>
</evidence>
<dbReference type="GO" id="GO:0005524">
    <property type="term" value="F:ATP binding"/>
    <property type="evidence" value="ECO:0007669"/>
    <property type="project" value="UniProtKB-UniRule"/>
</dbReference>
<dbReference type="GO" id="GO:0017116">
    <property type="term" value="F:single-stranded DNA helicase activity"/>
    <property type="evidence" value="ECO:0007669"/>
    <property type="project" value="TreeGrafter"/>
</dbReference>
<evidence type="ECO:0000313" key="6">
    <source>
        <dbReference type="Proteomes" id="UP000316199"/>
    </source>
</evidence>
<dbReference type="CDD" id="cd18809">
    <property type="entry name" value="SF1_C_RecD"/>
    <property type="match status" value="1"/>
</dbReference>
<keyword evidence="3" id="KW-0227">DNA damage</keyword>
<dbReference type="PANTHER" id="PTHR43788:SF6">
    <property type="entry name" value="DNA HELICASE B"/>
    <property type="match status" value="1"/>
</dbReference>
<keyword evidence="3" id="KW-0347">Helicase</keyword>
<dbReference type="GO" id="GO:0016887">
    <property type="term" value="F:ATP hydrolysis activity"/>
    <property type="evidence" value="ECO:0007669"/>
    <property type="project" value="RHEA"/>
</dbReference>
<reference evidence="5 6" key="1">
    <citation type="submission" date="2019-02" db="EMBL/GenBank/DDBJ databases">
        <title>Prokaryotic population dynamics and viral predation in marine succession experiment using metagenomics: the confinement effect.</title>
        <authorList>
            <person name="Haro-Moreno J.M."/>
            <person name="Rodriguez-Valera F."/>
            <person name="Lopez-Perez M."/>
        </authorList>
    </citation>
    <scope>NUCLEOTIDE SEQUENCE [LARGE SCALE GENOMIC DNA]</scope>
    <source>
        <strain evidence="5">MED-G157</strain>
    </source>
</reference>
<keyword evidence="3 5" id="KW-0378">Hydrolase</keyword>
<evidence type="ECO:0000313" key="5">
    <source>
        <dbReference type="EMBL" id="RZO75345.1"/>
    </source>
</evidence>
<accession>A0A520RYS6</accession>
<comment type="subunit">
    <text evidence="3">Heterotrimer of RecB, RecC and RecD. All subunits contribute to DNA-binding.</text>
</comment>
<dbReference type="GO" id="GO:0043139">
    <property type="term" value="F:5'-3' DNA helicase activity"/>
    <property type="evidence" value="ECO:0007669"/>
    <property type="project" value="UniProtKB-UniRule"/>
</dbReference>
<comment type="similarity">
    <text evidence="3">Belongs to the RecD family.</text>
</comment>
<comment type="catalytic activity">
    <reaction evidence="3">
        <text>ATP + H2O = ADP + phosphate + H(+)</text>
        <dbReference type="Rhea" id="RHEA:13065"/>
        <dbReference type="ChEBI" id="CHEBI:15377"/>
        <dbReference type="ChEBI" id="CHEBI:15378"/>
        <dbReference type="ChEBI" id="CHEBI:30616"/>
        <dbReference type="ChEBI" id="CHEBI:43474"/>
        <dbReference type="ChEBI" id="CHEBI:456216"/>
        <dbReference type="EC" id="5.6.2.3"/>
    </reaction>
</comment>
<dbReference type="Pfam" id="PF13538">
    <property type="entry name" value="UvrD_C_2"/>
    <property type="match status" value="1"/>
</dbReference>
<keyword evidence="3" id="KW-0540">Nuclease</keyword>
<evidence type="ECO:0000256" key="1">
    <source>
        <dbReference type="ARBA" id="ARBA00022741"/>
    </source>
</evidence>
<keyword evidence="3" id="KW-0234">DNA repair</keyword>
<evidence type="ECO:0000256" key="2">
    <source>
        <dbReference type="ARBA" id="ARBA00022840"/>
    </source>
</evidence>
<dbReference type="InterPro" id="IPR027417">
    <property type="entry name" value="P-loop_NTPase"/>
</dbReference>
<keyword evidence="2 3" id="KW-0067">ATP-binding</keyword>
<dbReference type="Pfam" id="PF13245">
    <property type="entry name" value="AAA_19"/>
    <property type="match status" value="1"/>
</dbReference>
<dbReference type="CDD" id="cd17933">
    <property type="entry name" value="DEXSc_RecD-like"/>
    <property type="match status" value="1"/>
</dbReference>
<keyword evidence="1 3" id="KW-0547">Nucleotide-binding</keyword>
<dbReference type="GO" id="GO:0003677">
    <property type="term" value="F:DNA binding"/>
    <property type="evidence" value="ECO:0007669"/>
    <property type="project" value="UniProtKB-UniRule"/>
</dbReference>
<dbReference type="InterPro" id="IPR006344">
    <property type="entry name" value="RecD"/>
</dbReference>
<evidence type="ECO:0000256" key="3">
    <source>
        <dbReference type="HAMAP-Rule" id="MF_01487"/>
    </source>
</evidence>
<dbReference type="EC" id="5.6.2.3" evidence="3"/>
<comment type="miscellaneous">
    <text evidence="3">In the RecBCD complex, RecB has a slow 3'-5' helicase, an exonuclease activity and loads RecA onto ssDNA, RecD has a fast 5'-3' helicase activity, while RecC stimulates the ATPase and processivity of the RecB helicase and contributes to recognition of the Chi site.</text>
</comment>
<dbReference type="GO" id="GO:0000724">
    <property type="term" value="P:double-strand break repair via homologous recombination"/>
    <property type="evidence" value="ECO:0007669"/>
    <property type="project" value="UniProtKB-UniRule"/>
</dbReference>
<proteinExistence type="inferred from homology"/>
<keyword evidence="3" id="KW-0413">Isomerase</keyword>
<keyword evidence="3" id="KW-0238">DNA-binding</keyword>